<sequence length="199" mass="22753">MKKLLFLLFILLSANTFAQETEPMQTEDILAKPGKGKCMVYIARRETAALLVKFSIYDGDIFLGKLGLKKYFAYECDPGEHVFIAKGENTFYVDANLEEGKTYVMDLKIKVGIISARVSLNPIDQSNKKFEKEKKKILEFISKKKGELLSEGEEAESEESDGDQNVEHDSTMSKRLKKFYEMKEKGKKITTITPDMYFN</sequence>
<evidence type="ECO:0000313" key="4">
    <source>
        <dbReference type="Proteomes" id="UP001596023"/>
    </source>
</evidence>
<evidence type="ECO:0000313" key="3">
    <source>
        <dbReference type="EMBL" id="MFC4676305.1"/>
    </source>
</evidence>
<dbReference type="RefSeq" id="WP_380000405.1">
    <property type="nucleotide sequence ID" value="NZ_JBHSGN010000131.1"/>
</dbReference>
<gene>
    <name evidence="3" type="ORF">ACFO6W_21720</name>
</gene>
<proteinExistence type="predicted"/>
<keyword evidence="2" id="KW-0732">Signal</keyword>
<name>A0ABV9L1K6_9BACT</name>
<protein>
    <recommendedName>
        <fullName evidence="5">DUF2846 domain-containing protein</fullName>
    </recommendedName>
</protein>
<comment type="caution">
    <text evidence="3">The sequence shown here is derived from an EMBL/GenBank/DDBJ whole genome shotgun (WGS) entry which is preliminary data.</text>
</comment>
<evidence type="ECO:0000256" key="2">
    <source>
        <dbReference type="SAM" id="SignalP"/>
    </source>
</evidence>
<feature type="compositionally biased region" description="Acidic residues" evidence="1">
    <location>
        <begin position="150"/>
        <end position="164"/>
    </location>
</feature>
<keyword evidence="4" id="KW-1185">Reference proteome</keyword>
<accession>A0ABV9L1K6</accession>
<organism evidence="3 4">
    <name type="scientific">Dysgonomonas termitidis</name>
    <dbReference type="NCBI Taxonomy" id="1516126"/>
    <lineage>
        <taxon>Bacteria</taxon>
        <taxon>Pseudomonadati</taxon>
        <taxon>Bacteroidota</taxon>
        <taxon>Bacteroidia</taxon>
        <taxon>Bacteroidales</taxon>
        <taxon>Dysgonomonadaceae</taxon>
        <taxon>Dysgonomonas</taxon>
    </lineage>
</organism>
<feature type="signal peptide" evidence="2">
    <location>
        <begin position="1"/>
        <end position="18"/>
    </location>
</feature>
<dbReference type="Proteomes" id="UP001596023">
    <property type="component" value="Unassembled WGS sequence"/>
</dbReference>
<feature type="chain" id="PRO_5046556649" description="DUF2846 domain-containing protein" evidence="2">
    <location>
        <begin position="19"/>
        <end position="199"/>
    </location>
</feature>
<reference evidence="4" key="1">
    <citation type="journal article" date="2019" name="Int. J. Syst. Evol. Microbiol.">
        <title>The Global Catalogue of Microorganisms (GCM) 10K type strain sequencing project: providing services to taxonomists for standard genome sequencing and annotation.</title>
        <authorList>
            <consortium name="The Broad Institute Genomics Platform"/>
            <consortium name="The Broad Institute Genome Sequencing Center for Infectious Disease"/>
            <person name="Wu L."/>
            <person name="Ma J."/>
        </authorList>
    </citation>
    <scope>NUCLEOTIDE SEQUENCE [LARGE SCALE GENOMIC DNA]</scope>
    <source>
        <strain evidence="4">CCUG 66188</strain>
    </source>
</reference>
<evidence type="ECO:0008006" key="5">
    <source>
        <dbReference type="Google" id="ProtNLM"/>
    </source>
</evidence>
<evidence type="ECO:0000256" key="1">
    <source>
        <dbReference type="SAM" id="MobiDB-lite"/>
    </source>
</evidence>
<dbReference type="EMBL" id="JBHSGN010000131">
    <property type="protein sequence ID" value="MFC4676305.1"/>
    <property type="molecule type" value="Genomic_DNA"/>
</dbReference>
<feature type="region of interest" description="Disordered" evidence="1">
    <location>
        <begin position="148"/>
        <end position="172"/>
    </location>
</feature>